<dbReference type="Pfam" id="PF03781">
    <property type="entry name" value="FGE-sulfatase"/>
    <property type="match status" value="1"/>
</dbReference>
<evidence type="ECO:0000313" key="3">
    <source>
        <dbReference type="Proteomes" id="UP000256373"/>
    </source>
</evidence>
<protein>
    <recommendedName>
        <fullName evidence="1">Sulfatase-modifying factor enzyme-like domain-containing protein</fullName>
    </recommendedName>
</protein>
<feature type="domain" description="Sulfatase-modifying factor enzyme-like" evidence="1">
    <location>
        <begin position="137"/>
        <end position="235"/>
    </location>
</feature>
<evidence type="ECO:0000259" key="1">
    <source>
        <dbReference type="Pfam" id="PF03781"/>
    </source>
</evidence>
<proteinExistence type="predicted"/>
<dbReference type="RefSeq" id="WP_115830185.1">
    <property type="nucleotide sequence ID" value="NZ_QNUL01000004.1"/>
</dbReference>
<dbReference type="AlphaFoldDB" id="A0A3D8YEA3"/>
<dbReference type="SUPFAM" id="SSF56436">
    <property type="entry name" value="C-type lectin-like"/>
    <property type="match status" value="1"/>
</dbReference>
<dbReference type="InterPro" id="IPR005532">
    <property type="entry name" value="SUMF_dom"/>
</dbReference>
<dbReference type="InterPro" id="IPR042095">
    <property type="entry name" value="SUMF_sf"/>
</dbReference>
<keyword evidence="3" id="KW-1185">Reference proteome</keyword>
<organism evidence="2 3">
    <name type="scientific">Dyadobacter luteus</name>
    <dbReference type="NCBI Taxonomy" id="2259619"/>
    <lineage>
        <taxon>Bacteria</taxon>
        <taxon>Pseudomonadati</taxon>
        <taxon>Bacteroidota</taxon>
        <taxon>Cytophagia</taxon>
        <taxon>Cytophagales</taxon>
        <taxon>Spirosomataceae</taxon>
        <taxon>Dyadobacter</taxon>
    </lineage>
</organism>
<dbReference type="Proteomes" id="UP000256373">
    <property type="component" value="Unassembled WGS sequence"/>
</dbReference>
<accession>A0A3D8YEA3</accession>
<reference evidence="2 3" key="1">
    <citation type="submission" date="2018-07" db="EMBL/GenBank/DDBJ databases">
        <title>Dyadobacter roseus sp. nov., isolated from rose rhizosphere soil.</title>
        <authorList>
            <person name="Chen L."/>
        </authorList>
    </citation>
    <scope>NUCLEOTIDE SEQUENCE [LARGE SCALE GENOMIC DNA]</scope>
    <source>
        <strain evidence="2 3">RS19</strain>
    </source>
</reference>
<comment type="caution">
    <text evidence="2">The sequence shown here is derived from an EMBL/GenBank/DDBJ whole genome shotgun (WGS) entry which is preliminary data.</text>
</comment>
<dbReference type="OrthoDB" id="979507at2"/>
<sequence length="257" mass="29763">MDEFNDHKPPGFALVIFRWFCKADFREDIEGDLLERFEFDARRKGIRKAQLLLIKEVLLLIRPNLISKPSFHFNLHTMKSPQFIRLSMAGVLAIGSVCYIVSNNPHYSANTQSIFPAPLNQSTGFMIETEPRLTISKPVSNKDWSDFLQFLESDETFSEEYLHSMLPDNWEKQNDDCPVLGVSWLQAQEFCKWRSVLSTYTEANSEKVVFSEMVEKNLLSKKHITYRLPTESEWDALVKTRHTVDNSGFICVISERG</sequence>
<dbReference type="Gene3D" id="3.90.1580.10">
    <property type="entry name" value="paralog of FGE (formylglycine-generating enzyme)"/>
    <property type="match status" value="1"/>
</dbReference>
<dbReference type="NCBIfam" id="NF038404">
    <property type="entry name" value="perm_prefix_2"/>
    <property type="match status" value="1"/>
</dbReference>
<dbReference type="InterPro" id="IPR047699">
    <property type="entry name" value="Permease_put_prefix"/>
</dbReference>
<evidence type="ECO:0000313" key="2">
    <source>
        <dbReference type="EMBL" id="REA62887.1"/>
    </source>
</evidence>
<name>A0A3D8YEA3_9BACT</name>
<dbReference type="EMBL" id="QNUL01000004">
    <property type="protein sequence ID" value="REA62887.1"/>
    <property type="molecule type" value="Genomic_DNA"/>
</dbReference>
<gene>
    <name evidence="2" type="ORF">DSL64_08180</name>
</gene>
<dbReference type="InterPro" id="IPR016187">
    <property type="entry name" value="CTDL_fold"/>
</dbReference>